<reference evidence="1 2" key="1">
    <citation type="journal article" date="2021" name="Sci. Rep.">
        <title>Chromosome anchoring in Senegalese sole (Solea senegalensis) reveals sex-associated markers and genome rearrangements in flatfish.</title>
        <authorList>
            <person name="Guerrero-Cozar I."/>
            <person name="Gomez-Garrido J."/>
            <person name="Berbel C."/>
            <person name="Martinez-Blanch J.F."/>
            <person name="Alioto T."/>
            <person name="Claros M.G."/>
            <person name="Gagnaire P.A."/>
            <person name="Manchado M."/>
        </authorList>
    </citation>
    <scope>NUCLEOTIDE SEQUENCE [LARGE SCALE GENOMIC DNA]</scope>
    <source>
        <strain evidence="1">Sse05_10M</strain>
    </source>
</reference>
<accession>A0AAV6T7D1</accession>
<evidence type="ECO:0000313" key="2">
    <source>
        <dbReference type="Proteomes" id="UP000693946"/>
    </source>
</evidence>
<evidence type="ECO:0000313" key="1">
    <source>
        <dbReference type="EMBL" id="KAG7525271.1"/>
    </source>
</evidence>
<comment type="caution">
    <text evidence="1">The sequence shown here is derived from an EMBL/GenBank/DDBJ whole genome shotgun (WGS) entry which is preliminary data.</text>
</comment>
<dbReference type="Proteomes" id="UP000693946">
    <property type="component" value="Linkage Group LG1"/>
</dbReference>
<keyword evidence="2" id="KW-1185">Reference proteome</keyword>
<protein>
    <submittedName>
        <fullName evidence="1">Uncharacterized protein</fullName>
    </submittedName>
</protein>
<dbReference type="AlphaFoldDB" id="A0AAV6T7D1"/>
<proteinExistence type="predicted"/>
<gene>
    <name evidence="1" type="ORF">JOB18_024617</name>
</gene>
<sequence length="122" mass="13445">MKSQDCRIITGLNHGVKAYSKLTVGFPLLNCQFNADKTILCISSLSPDTVELITEFAYVVFDPVTEDNIKELTLVATTLKFQMALTSVPYDIHVKTNELVEINAECRPMISDATQIICICGG</sequence>
<organism evidence="1 2">
    <name type="scientific">Solea senegalensis</name>
    <name type="common">Senegalese sole</name>
    <dbReference type="NCBI Taxonomy" id="28829"/>
    <lineage>
        <taxon>Eukaryota</taxon>
        <taxon>Metazoa</taxon>
        <taxon>Chordata</taxon>
        <taxon>Craniata</taxon>
        <taxon>Vertebrata</taxon>
        <taxon>Euteleostomi</taxon>
        <taxon>Actinopterygii</taxon>
        <taxon>Neopterygii</taxon>
        <taxon>Teleostei</taxon>
        <taxon>Neoteleostei</taxon>
        <taxon>Acanthomorphata</taxon>
        <taxon>Carangaria</taxon>
        <taxon>Pleuronectiformes</taxon>
        <taxon>Pleuronectoidei</taxon>
        <taxon>Soleidae</taxon>
        <taxon>Solea</taxon>
    </lineage>
</organism>
<dbReference type="EMBL" id="JAGKHQ010000001">
    <property type="protein sequence ID" value="KAG7525271.1"/>
    <property type="molecule type" value="Genomic_DNA"/>
</dbReference>
<name>A0AAV6T7D1_SOLSE</name>